<feature type="transmembrane region" description="Helical" evidence="4">
    <location>
        <begin position="683"/>
        <end position="705"/>
    </location>
</feature>
<keyword evidence="6" id="KW-1185">Reference proteome</keyword>
<evidence type="ECO:0000256" key="1">
    <source>
        <dbReference type="ARBA" id="ARBA00022441"/>
    </source>
</evidence>
<keyword evidence="4" id="KW-0812">Transmembrane</keyword>
<dbReference type="PANTHER" id="PTHR46228:SF2">
    <property type="entry name" value="KELCH REPEAT PROTEIN (AFU_ORTHOLOGUE AFUA_4G14350)"/>
    <property type="match status" value="1"/>
</dbReference>
<evidence type="ECO:0000256" key="3">
    <source>
        <dbReference type="SAM" id="MobiDB-lite"/>
    </source>
</evidence>
<feature type="transmembrane region" description="Helical" evidence="4">
    <location>
        <begin position="534"/>
        <end position="555"/>
    </location>
</feature>
<feature type="transmembrane region" description="Helical" evidence="4">
    <location>
        <begin position="657"/>
        <end position="677"/>
    </location>
</feature>
<dbReference type="Proteomes" id="UP000309038">
    <property type="component" value="Unassembled WGS sequence"/>
</dbReference>
<dbReference type="PANTHER" id="PTHR46228">
    <property type="entry name" value="KELCH DOMAIN-CONTAINING PROTEIN"/>
    <property type="match status" value="1"/>
</dbReference>
<evidence type="ECO:0000256" key="2">
    <source>
        <dbReference type="ARBA" id="ARBA00022737"/>
    </source>
</evidence>
<accession>A0A4S4KVP2</accession>
<evidence type="ECO:0000313" key="6">
    <source>
        <dbReference type="Proteomes" id="UP000309038"/>
    </source>
</evidence>
<protein>
    <submittedName>
        <fullName evidence="5">Uncharacterized protein</fullName>
    </submittedName>
</protein>
<comment type="caution">
    <text evidence="5">The sequence shown here is derived from an EMBL/GenBank/DDBJ whole genome shotgun (WGS) entry which is preliminary data.</text>
</comment>
<feature type="transmembrane region" description="Helical" evidence="4">
    <location>
        <begin position="489"/>
        <end position="514"/>
    </location>
</feature>
<dbReference type="AlphaFoldDB" id="A0A4S4KVP2"/>
<keyword evidence="1" id="KW-0880">Kelch repeat</keyword>
<dbReference type="Gene3D" id="2.120.10.80">
    <property type="entry name" value="Kelch-type beta propeller"/>
    <property type="match status" value="2"/>
</dbReference>
<feature type="compositionally biased region" description="Basic and acidic residues" evidence="3">
    <location>
        <begin position="786"/>
        <end position="800"/>
    </location>
</feature>
<feature type="region of interest" description="Disordered" evidence="3">
    <location>
        <begin position="583"/>
        <end position="602"/>
    </location>
</feature>
<sequence>MEASAGNTGRAPAWINLTPLIQGANAAQPLKDASIGYDDNGRNLLIFGGESSAGFAQSSTYLLNLDSLSWQTINAPTGLDQVPPARSAAIGGDDSAASYRHGHVVIGGKGTDGNPLSDAWEFDYTNTFWQNITIASGPAPAARWGAVGGLDFRTPFIQDPNLKFPNTSFFMAGGFDGTDGVPLSDVWRLNITGALSSNVINQVEATWEKITLHGNPLPTRVGPAGAMVSQGSQQHIVAVGGCNSTTVTDGCEDATSYVLNVDTLAASDPPGCAAPRVGGSLALNLNQGSPSAFGSQVFLLLGTFNSSLYDDGGGLNLGEVDVFDINAGAWARVLPAGDPGSDGNVTYPTPREGAAVFSWSSALVGGSRSSATDTIVFGGRDASGQYLSEIWLLRAYNAILTESSQHWSGFGDGKLQTGANATGEGVTTNVPESNNTPAPVSLYDTSTVHKALAPVSVALFFPAFVLYRLSLPAVTTRNLPSSRGSYLHLGWVVAVTALALGVAGLATAFTSLTYTASLVKRSPPQNLATAHGKAGLALFLGLYGLILLFIFISVLRRHSRERDDSPSRLRKTSNELGEKLGLYTHRGASPAPPSSEFPATIEEPQPRGDLDYALGQMSRREPSTPGTMVLEMRSNRALVNSPPPPDHPVMPRALDSFFHVLLHAFLIALSILSLIALKSRAPIAGFAVFLVWTVCFYLIIITLAWNGIPRESNLTVVLHRLRTPPAHPGSSQPSAGLDGVPFPAEGHGPYQHQPMYRTAHDSDYPTSISHGGQTVEGDGDDEDDEARQRRMEEEMSRRDVSIVTVPRRKLFLTNPEPH</sequence>
<keyword evidence="4" id="KW-1133">Transmembrane helix</keyword>
<dbReference type="SUPFAM" id="SSF117281">
    <property type="entry name" value="Kelch motif"/>
    <property type="match status" value="1"/>
</dbReference>
<gene>
    <name evidence="5" type="ORF">EW026_g177</name>
</gene>
<feature type="region of interest" description="Disordered" evidence="3">
    <location>
        <begin position="724"/>
        <end position="801"/>
    </location>
</feature>
<keyword evidence="4" id="KW-0472">Membrane</keyword>
<dbReference type="EMBL" id="SGPJ01000002">
    <property type="protein sequence ID" value="THH02785.1"/>
    <property type="molecule type" value="Genomic_DNA"/>
</dbReference>
<evidence type="ECO:0000256" key="4">
    <source>
        <dbReference type="SAM" id="Phobius"/>
    </source>
</evidence>
<organism evidence="5 6">
    <name type="scientific">Hermanssonia centrifuga</name>
    <dbReference type="NCBI Taxonomy" id="98765"/>
    <lineage>
        <taxon>Eukaryota</taxon>
        <taxon>Fungi</taxon>
        <taxon>Dikarya</taxon>
        <taxon>Basidiomycota</taxon>
        <taxon>Agaricomycotina</taxon>
        <taxon>Agaricomycetes</taxon>
        <taxon>Polyporales</taxon>
        <taxon>Meruliaceae</taxon>
        <taxon>Hermanssonia</taxon>
    </lineage>
</organism>
<dbReference type="InterPro" id="IPR015915">
    <property type="entry name" value="Kelch-typ_b-propeller"/>
</dbReference>
<keyword evidence="2" id="KW-0677">Repeat</keyword>
<feature type="transmembrane region" description="Helical" evidence="4">
    <location>
        <begin position="451"/>
        <end position="469"/>
    </location>
</feature>
<proteinExistence type="predicted"/>
<name>A0A4S4KVP2_9APHY</name>
<reference evidence="5 6" key="1">
    <citation type="submission" date="2019-02" db="EMBL/GenBank/DDBJ databases">
        <title>Genome sequencing of the rare red list fungi Phlebia centrifuga.</title>
        <authorList>
            <person name="Buettner E."/>
            <person name="Kellner H."/>
        </authorList>
    </citation>
    <scope>NUCLEOTIDE SEQUENCE [LARGE SCALE GENOMIC DNA]</scope>
    <source>
        <strain evidence="5 6">DSM 108282</strain>
    </source>
</reference>
<evidence type="ECO:0000313" key="5">
    <source>
        <dbReference type="EMBL" id="THH02785.1"/>
    </source>
</evidence>